<dbReference type="PIRSF" id="PIRSF008153">
    <property type="entry name" value="FMR1_interacting"/>
    <property type="match status" value="1"/>
</dbReference>
<dbReference type="InterPro" id="IPR009828">
    <property type="entry name" value="CYRIA/CYRIB_Rac1-bd"/>
</dbReference>
<reference evidence="4" key="1">
    <citation type="submission" date="2020-11" db="EMBL/GenBank/DDBJ databases">
        <authorList>
            <person name="Tran Van P."/>
        </authorList>
    </citation>
    <scope>NUCLEOTIDE SEQUENCE</scope>
</reference>
<evidence type="ECO:0000259" key="3">
    <source>
        <dbReference type="Pfam" id="PF07159"/>
    </source>
</evidence>
<evidence type="ECO:0000256" key="1">
    <source>
        <dbReference type="ARBA" id="ARBA00025790"/>
    </source>
</evidence>
<dbReference type="GO" id="GO:0005737">
    <property type="term" value="C:cytoplasm"/>
    <property type="evidence" value="ECO:0007669"/>
    <property type="project" value="UniProtKB-UniRule"/>
</dbReference>
<dbReference type="Pfam" id="PF07159">
    <property type="entry name" value="CYRIA-B_Rac1-bd"/>
    <property type="match status" value="1"/>
</dbReference>
<dbReference type="InterPro" id="IPR008081">
    <property type="entry name" value="Cytoplasmic_FMR1-int"/>
</dbReference>
<dbReference type="EMBL" id="OC859386">
    <property type="protein sequence ID" value="CAD7627527.1"/>
    <property type="molecule type" value="Genomic_DNA"/>
</dbReference>
<dbReference type="OrthoDB" id="10265867at2759"/>
<evidence type="ECO:0000313" key="4">
    <source>
        <dbReference type="EMBL" id="CAD7627527.1"/>
    </source>
</evidence>
<feature type="domain" description="CYRIA/CYRIB Rac1 binding" evidence="3">
    <location>
        <begin position="78"/>
        <end position="248"/>
    </location>
</feature>
<dbReference type="EMBL" id="CAJPIZ010004811">
    <property type="protein sequence ID" value="CAG2107957.1"/>
    <property type="molecule type" value="Genomic_DNA"/>
</dbReference>
<evidence type="ECO:0000313" key="5">
    <source>
        <dbReference type="Proteomes" id="UP000759131"/>
    </source>
</evidence>
<dbReference type="PANTHER" id="PTHR12195">
    <property type="entry name" value="CYTOPLASMIC FMR1-INTERACTING PROTEIN-RELATED"/>
    <property type="match status" value="1"/>
</dbReference>
<dbReference type="Proteomes" id="UP000759131">
    <property type="component" value="Unassembled WGS sequence"/>
</dbReference>
<proteinExistence type="inferred from homology"/>
<dbReference type="PRINTS" id="PR01698">
    <property type="entry name" value="CYTOFMRPINTP"/>
</dbReference>
<keyword evidence="2" id="KW-0963">Cytoplasm</keyword>
<evidence type="ECO:0000256" key="2">
    <source>
        <dbReference type="PIRNR" id="PIRNR008153"/>
    </source>
</evidence>
<dbReference type="GO" id="GO:0031267">
    <property type="term" value="F:small GTPase binding"/>
    <property type="evidence" value="ECO:0007669"/>
    <property type="project" value="InterPro"/>
</dbReference>
<dbReference type="GO" id="GO:0030833">
    <property type="term" value="P:regulation of actin filament polymerization"/>
    <property type="evidence" value="ECO:0007669"/>
    <property type="project" value="InterPro"/>
</dbReference>
<gene>
    <name evidence="4" type="ORF">OSB1V03_LOCUS7953</name>
</gene>
<sequence>MSSQQEVIERVTLSDALSNVDVLDELELPDSQPCIAGENWSVVYHVNFDTNFEDRNAFVCGVAKYIEEATVQCHLNVMLDEGESHAVMLYTWRCCSRAIPQPKSNEQPNRVEIYEKTVEVLGPEVDKLLAFMYFQRNAIERFCSEVRRLCHTSNAGLSADGSQKKANATFVSEAYLLTLGKFINMFAVLDELKNMKSSVKNDYATYRRAAQFLKVLSDSQSLQESQNLSMFLAMQNKIRDSLKESLEKINGYEELFCDIVSLFTTMYENKLYVLPAEKHMLVKVIGFALFLMDSKSCNINKLDAKKRINLARIDRIFKSLEMVPLFGDMQIAPFQTYIKKSPHYDPTKWPLSANTTTPSPQCDILQYVPAIRDEYVSFISELSRHSNEVTTTIKETPRTDSENKQLLQLALKGIQLLADWTTHVTELYSWKLMHPTDHHQNKQCPMEAEEYERATRYNYNDEEKTALIELIAMVKGLQVLMNRMETVFTDAIRRAIYADLQDFVQITLREPLRKAVKNKKDVVRTMISSVRDTCADYMKGFEDPLSKSSKSTLSSADMEVKVPRRNVGPSSTQLYMVRTQLESLISDKALSGRRTLRKDIDGTYLVAIDNFHKNSFYWTYLLNFSQTLRECCDLSQLWYREFYLEMTMGKRIQFPIEMSLPWILTDQILKTKDPSLMECVLFPLDLYNDSAHYALTKFKKQFLYDEVEAEVNLCFDQFVYKLSEQIFAYYKHLAGSILLDKRFRSEAAALNIKFVWPQANRYDTLLKQRHLQLLGRTIDLNRLIAQRLNASMLKSLELAISRFEGSDLTAIIELESLINLNKLAHKLLCKNIDLDSFDALFREANHNVSAPYGRITLHVFWELNYDFLLTYCFNSSTQRFIKMPEKAPNLTPHLNNVQREKQSNAHQSQLPYYLYGTKALNLAYMNIHSLNNGFIGAPHFRSICRLLGYQGIAVVIEELLKIIKSLLQGTIAQYVKTLMTVMPKLCKLPLYDYGSTGVLEYYQAQLRDIIQYPDVKTEMFQSFREIGNALLFCLLIEQALSQEEVCDLLEAAPFQNILPRIYCKDGEKPETKLKRLEAKYMPLQVVPNIERYGTPKQAAIAREGDLLTKERLCCGLSIFETILQRIRGFMLESEEQASIWIGSNRMPPPNGVIYVDECIEFHRLWSALQFIYCIPVGDGEFTIEELFGEGLNWSGAVMIALLGQHKRFEALDFSYHLLKVQRVDGKDEIVRGIPLKRMVDRIRRFQVLNSQIFSILSKFLTNANGDANTVEHVKCFQPPIHPAMAAAQGLYIF</sequence>
<comment type="similarity">
    <text evidence="1 2">Belongs to the CYFIP family.</text>
</comment>
<protein>
    <recommendedName>
        <fullName evidence="2">Cytoplasmic FMR1-interacting protein</fullName>
    </recommendedName>
</protein>
<keyword evidence="5" id="KW-1185">Reference proteome</keyword>
<name>A0A7R9KQH7_9ACAR</name>
<accession>A0A7R9KQH7</accession>
<dbReference type="Pfam" id="PF05994">
    <property type="entry name" value="FragX_IP"/>
    <property type="match status" value="1"/>
</dbReference>
<organism evidence="4">
    <name type="scientific">Medioppia subpectinata</name>
    <dbReference type="NCBI Taxonomy" id="1979941"/>
    <lineage>
        <taxon>Eukaryota</taxon>
        <taxon>Metazoa</taxon>
        <taxon>Ecdysozoa</taxon>
        <taxon>Arthropoda</taxon>
        <taxon>Chelicerata</taxon>
        <taxon>Arachnida</taxon>
        <taxon>Acari</taxon>
        <taxon>Acariformes</taxon>
        <taxon>Sarcoptiformes</taxon>
        <taxon>Oribatida</taxon>
        <taxon>Brachypylina</taxon>
        <taxon>Oppioidea</taxon>
        <taxon>Oppiidae</taxon>
        <taxon>Medioppia</taxon>
    </lineage>
</organism>